<dbReference type="EMBL" id="CABPSK010000001">
    <property type="protein sequence ID" value="VVD60658.1"/>
    <property type="molecule type" value="Genomic_DNA"/>
</dbReference>
<gene>
    <name evidence="1" type="ORF">PPN31114_00080</name>
</gene>
<name>A0A5E4RFB7_9BURK</name>
<dbReference type="Proteomes" id="UP000366945">
    <property type="component" value="Unassembled WGS sequence"/>
</dbReference>
<sequence>MLYGMAVAAGACHSEAMSGRGHGRRTVVYGVPMACGGFAGSGLREALQARHGANLA</sequence>
<accession>A0A5E4RFB7</accession>
<reference evidence="1 2" key="1">
    <citation type="submission" date="2019-08" db="EMBL/GenBank/DDBJ databases">
        <authorList>
            <person name="Peeters C."/>
        </authorList>
    </citation>
    <scope>NUCLEOTIDE SEQUENCE [LARGE SCALE GENOMIC DNA]</scope>
    <source>
        <strain evidence="1 2">LMG 31114</strain>
    </source>
</reference>
<evidence type="ECO:0000313" key="2">
    <source>
        <dbReference type="Proteomes" id="UP000366945"/>
    </source>
</evidence>
<protein>
    <submittedName>
        <fullName evidence="1">Uncharacterized protein</fullName>
    </submittedName>
</protein>
<proteinExistence type="predicted"/>
<dbReference type="AlphaFoldDB" id="A0A5E4RFB7"/>
<evidence type="ECO:0000313" key="1">
    <source>
        <dbReference type="EMBL" id="VVD60658.1"/>
    </source>
</evidence>
<organism evidence="1 2">
    <name type="scientific">Pandoraea pneumonica</name>
    <dbReference type="NCBI Taxonomy" id="2508299"/>
    <lineage>
        <taxon>Bacteria</taxon>
        <taxon>Pseudomonadati</taxon>
        <taxon>Pseudomonadota</taxon>
        <taxon>Betaproteobacteria</taxon>
        <taxon>Burkholderiales</taxon>
        <taxon>Burkholderiaceae</taxon>
        <taxon>Pandoraea</taxon>
    </lineage>
</organism>
<keyword evidence="2" id="KW-1185">Reference proteome</keyword>